<dbReference type="RefSeq" id="WP_207276648.1">
    <property type="nucleotide sequence ID" value="NZ_JAFMPK010000047.1"/>
</dbReference>
<dbReference type="Proteomes" id="UP000664617">
    <property type="component" value="Unassembled WGS sequence"/>
</dbReference>
<protein>
    <submittedName>
        <fullName evidence="1">Uncharacterized protein</fullName>
    </submittedName>
</protein>
<proteinExistence type="predicted"/>
<sequence length="118" mass="12587">MTTIPDGATAPDRWTRLVDAVATVVGGSLPPGGVVAVRVTLADTRSTLATCQAWVATSARTWTLRGEIDVAGVSMPDLERAVVAAGLAFALTDESRPRWRVDRNHGTTYTLDVTRRVP</sequence>
<reference evidence="2" key="1">
    <citation type="submission" date="2023-07" db="EMBL/GenBank/DDBJ databases">
        <title>Myceligenerans salitolerans sp. nov., a halotolerant actinomycete isolated from a salt lake in Xinjiang, China.</title>
        <authorList>
            <person name="Guan T."/>
        </authorList>
    </citation>
    <scope>NUCLEOTIDE SEQUENCE [LARGE SCALE GENOMIC DNA]</scope>
    <source>
        <strain evidence="2">XHU 5031</strain>
    </source>
</reference>
<name>A0ABS3IFD4_9MICO</name>
<dbReference type="EMBL" id="JAFMPK010000047">
    <property type="protein sequence ID" value="MBO0610742.1"/>
    <property type="molecule type" value="Genomic_DNA"/>
</dbReference>
<organism evidence="1 2">
    <name type="scientific">Myceligenerans salitolerans</name>
    <dbReference type="NCBI Taxonomy" id="1230528"/>
    <lineage>
        <taxon>Bacteria</taxon>
        <taxon>Bacillati</taxon>
        <taxon>Actinomycetota</taxon>
        <taxon>Actinomycetes</taxon>
        <taxon>Micrococcales</taxon>
        <taxon>Promicromonosporaceae</taxon>
        <taxon>Myceligenerans</taxon>
    </lineage>
</organism>
<evidence type="ECO:0000313" key="2">
    <source>
        <dbReference type="Proteomes" id="UP000664617"/>
    </source>
</evidence>
<comment type="caution">
    <text evidence="1">The sequence shown here is derived from an EMBL/GenBank/DDBJ whole genome shotgun (WGS) entry which is preliminary data.</text>
</comment>
<evidence type="ECO:0000313" key="1">
    <source>
        <dbReference type="EMBL" id="MBO0610742.1"/>
    </source>
</evidence>
<accession>A0ABS3IFD4</accession>
<keyword evidence="2" id="KW-1185">Reference proteome</keyword>
<gene>
    <name evidence="1" type="ORF">J0911_17090</name>
</gene>